<evidence type="ECO:0000256" key="6">
    <source>
        <dbReference type="ARBA" id="ARBA00023237"/>
    </source>
</evidence>
<dbReference type="InterPro" id="IPR037066">
    <property type="entry name" value="Plug_dom_sf"/>
</dbReference>
<proteinExistence type="inferred from homology"/>
<evidence type="ECO:0000256" key="4">
    <source>
        <dbReference type="ARBA" id="ARBA00022692"/>
    </source>
</evidence>
<name>L8JR70_9BACT</name>
<dbReference type="SUPFAM" id="SSF56935">
    <property type="entry name" value="Porins"/>
    <property type="match status" value="1"/>
</dbReference>
<comment type="subcellular location">
    <subcellularLocation>
        <location evidence="1 7">Cell outer membrane</location>
        <topology evidence="1 7">Multi-pass membrane protein</topology>
    </subcellularLocation>
</comment>
<keyword evidence="6 7" id="KW-0998">Cell outer membrane</keyword>
<sequence length="893" mass="100632">MVFNFFFRTLLIALVLFVSYNLPAQDQHTILIEEQAEILLSDFFRNTEKEHALRFFYKEEWIENIRLTVANETNLSDLLSNILPQYGLGVVNYKNNWIIINRSATGTTDDENPLDEHVDYVVGEYKRNPTGEPVELSGHVRDGETGEILMGVQVATNDRKNGVISDLRGYYAFMLPTGKHIINVEYLGYESKELLFDLRSSGTVNLELFKKTVQLKEVTISATADDNNVKGIEAGKEVFSVESIKALPTFLGEVDPVKTITSLPGVSAVGEGTAGFNVRGGEAGQNLLMQDGVLLFSTSHLFGLVSTFNPDMVRDVLLYKGGGPANYGGRVSSVLNVNLRNGNDSKYKVHGGLGLISSRIILEGPIIKNRTSFIAGGRVSYVNWLLRKVNNSDLNQSSAAFHDVNVKVNHVINKSNIINVSAYSTTDQFKFASDTVYNWKSNGAAINWNHIYNKKLLSTFQFSGSKYFNDVFIEEGINQFEYSSSISTLNAKLDFNYEYSVNNRIDFGLHSLVYLFEPGKLTPGQSNLNTEPENLDSERSVESAVYVSNELSLTPSLSLVYGGRYSMYTLYGGTTYTYNDDAPKSVDSIVDTLKYGNSESVQTYDGIEPRLSLRFLINSKNSLKLSYYRTIQYVHLLSNTTAISPLDFWKSSGLNIRPATGDQVTIGYFRNMLDNTFEVSLEGYYKEVENVVDYKDGTTILLNDKLEADLLQGFGRSYGIEFLLRKNKGLLTGWFAYTYSRSERLFKSSEYKENEINRGNYFPANYDTPHNLSLVLNYKISRRFGISGNFTYSTGRPITVPVSKFNYEGIPAVLNFSERNQFRIPDYHRLDLSITLKSGFKKQKSIDGEWVFSVYNIYGRKNPYSVFFTQRGTAYKLSVLGSVFPSLTYNFKI</sequence>
<keyword evidence="3 7" id="KW-1134">Transmembrane beta strand</keyword>
<dbReference type="Pfam" id="PF13715">
    <property type="entry name" value="CarbopepD_reg_2"/>
    <property type="match status" value="1"/>
</dbReference>
<dbReference type="Pfam" id="PF07715">
    <property type="entry name" value="Plug"/>
    <property type="match status" value="1"/>
</dbReference>
<dbReference type="eggNOG" id="COG4771">
    <property type="taxonomic scope" value="Bacteria"/>
</dbReference>
<evidence type="ECO:0000313" key="9">
    <source>
        <dbReference type="EMBL" id="ELR71360.1"/>
    </source>
</evidence>
<gene>
    <name evidence="9" type="ORF">C900_02818</name>
</gene>
<evidence type="ECO:0000256" key="3">
    <source>
        <dbReference type="ARBA" id="ARBA00022452"/>
    </source>
</evidence>
<accession>L8JR70</accession>
<dbReference type="InterPro" id="IPR012910">
    <property type="entry name" value="Plug_dom"/>
</dbReference>
<comment type="similarity">
    <text evidence="7">Belongs to the TonB-dependent receptor family.</text>
</comment>
<organism evidence="9 10">
    <name type="scientific">Fulvivirga imtechensis AK7</name>
    <dbReference type="NCBI Taxonomy" id="1237149"/>
    <lineage>
        <taxon>Bacteria</taxon>
        <taxon>Pseudomonadati</taxon>
        <taxon>Bacteroidota</taxon>
        <taxon>Cytophagia</taxon>
        <taxon>Cytophagales</taxon>
        <taxon>Fulvivirgaceae</taxon>
        <taxon>Fulvivirga</taxon>
    </lineage>
</organism>
<protein>
    <submittedName>
        <fullName evidence="9">TonB-dependent receptor</fullName>
    </submittedName>
</protein>
<feature type="domain" description="TonB-dependent receptor plug" evidence="8">
    <location>
        <begin position="259"/>
        <end position="330"/>
    </location>
</feature>
<dbReference type="PATRIC" id="fig|1237149.3.peg.2574"/>
<dbReference type="InterPro" id="IPR008969">
    <property type="entry name" value="CarboxyPept-like_regulatory"/>
</dbReference>
<keyword evidence="5 7" id="KW-0472">Membrane</keyword>
<dbReference type="Gene3D" id="2.60.40.1120">
    <property type="entry name" value="Carboxypeptidase-like, regulatory domain"/>
    <property type="match status" value="1"/>
</dbReference>
<keyword evidence="2 7" id="KW-0813">Transport</keyword>
<dbReference type="AlphaFoldDB" id="L8JR70"/>
<evidence type="ECO:0000256" key="2">
    <source>
        <dbReference type="ARBA" id="ARBA00022448"/>
    </source>
</evidence>
<keyword evidence="10" id="KW-1185">Reference proteome</keyword>
<dbReference type="Proteomes" id="UP000011135">
    <property type="component" value="Unassembled WGS sequence"/>
</dbReference>
<dbReference type="InterPro" id="IPR039426">
    <property type="entry name" value="TonB-dep_rcpt-like"/>
</dbReference>
<dbReference type="EMBL" id="AMZN01000041">
    <property type="protein sequence ID" value="ELR71360.1"/>
    <property type="molecule type" value="Genomic_DNA"/>
</dbReference>
<dbReference type="InterPro" id="IPR036942">
    <property type="entry name" value="Beta-barrel_TonB_sf"/>
</dbReference>
<dbReference type="GO" id="GO:0009279">
    <property type="term" value="C:cell outer membrane"/>
    <property type="evidence" value="ECO:0007669"/>
    <property type="project" value="UniProtKB-SubCell"/>
</dbReference>
<comment type="caution">
    <text evidence="9">The sequence shown here is derived from an EMBL/GenBank/DDBJ whole genome shotgun (WGS) entry which is preliminary data.</text>
</comment>
<evidence type="ECO:0000313" key="10">
    <source>
        <dbReference type="Proteomes" id="UP000011135"/>
    </source>
</evidence>
<evidence type="ECO:0000256" key="1">
    <source>
        <dbReference type="ARBA" id="ARBA00004571"/>
    </source>
</evidence>
<keyword evidence="9" id="KW-0675">Receptor</keyword>
<keyword evidence="4 7" id="KW-0812">Transmembrane</keyword>
<dbReference type="Gene3D" id="2.40.170.20">
    <property type="entry name" value="TonB-dependent receptor, beta-barrel domain"/>
    <property type="match status" value="1"/>
</dbReference>
<dbReference type="SUPFAM" id="SSF49464">
    <property type="entry name" value="Carboxypeptidase regulatory domain-like"/>
    <property type="match status" value="1"/>
</dbReference>
<evidence type="ECO:0000256" key="5">
    <source>
        <dbReference type="ARBA" id="ARBA00023136"/>
    </source>
</evidence>
<dbReference type="PROSITE" id="PS52016">
    <property type="entry name" value="TONB_DEPENDENT_REC_3"/>
    <property type="match status" value="1"/>
</dbReference>
<evidence type="ECO:0000256" key="7">
    <source>
        <dbReference type="PROSITE-ProRule" id="PRU01360"/>
    </source>
</evidence>
<evidence type="ECO:0000259" key="8">
    <source>
        <dbReference type="Pfam" id="PF07715"/>
    </source>
</evidence>
<reference evidence="9 10" key="1">
    <citation type="submission" date="2012-12" db="EMBL/GenBank/DDBJ databases">
        <title>Genome assembly of Fulvivirga imtechensis AK7.</title>
        <authorList>
            <person name="Nupur N."/>
            <person name="Khatri I."/>
            <person name="Kumar R."/>
            <person name="Subramanian S."/>
            <person name="Pinnaka A."/>
        </authorList>
    </citation>
    <scope>NUCLEOTIDE SEQUENCE [LARGE SCALE GENOMIC DNA]</scope>
    <source>
        <strain evidence="9 10">AK7</strain>
    </source>
</reference>
<dbReference type="Gene3D" id="2.170.130.10">
    <property type="entry name" value="TonB-dependent receptor, plug domain"/>
    <property type="match status" value="1"/>
</dbReference>
<dbReference type="STRING" id="1237149.C900_02818"/>